<keyword evidence="2" id="KW-0238">DNA-binding</keyword>
<dbReference type="EMBL" id="JADPUN010000039">
    <property type="protein sequence ID" value="MBF9127742.1"/>
    <property type="molecule type" value="Genomic_DNA"/>
</dbReference>
<dbReference type="Proteomes" id="UP000638560">
    <property type="component" value="Unassembled WGS sequence"/>
</dbReference>
<name>A0ABS0GNI1_9ACTN</name>
<dbReference type="InterPro" id="IPR036388">
    <property type="entry name" value="WH-like_DNA-bd_sf"/>
</dbReference>
<dbReference type="Pfam" id="PF01614">
    <property type="entry name" value="IclR_C"/>
    <property type="match status" value="1"/>
</dbReference>
<feature type="compositionally biased region" description="Basic and acidic residues" evidence="4">
    <location>
        <begin position="7"/>
        <end position="21"/>
    </location>
</feature>
<dbReference type="PANTHER" id="PTHR30136:SF24">
    <property type="entry name" value="HTH-TYPE TRANSCRIPTIONAL REPRESSOR ALLR"/>
    <property type="match status" value="1"/>
</dbReference>
<sequence>MTTGTTRDTEPLPDKPTRTDGSRPGGHPGSRAGHPADGVGPADATRAVDATGAVEAFQPVKSAGRTLDVLEALADSPRRRSLVELARDLGIPKSSLHGLLRTMIQRGWVEADVTGTRFGLGVRALQVGAAYLEADDATGLLSAVLDELASRFGETVHLGRLDGPHVVYLAKRESVHPLRLYSAIGRHLPAHATALGKVLLAERPDEAVDRLLNWPLPPLTRHTITDPSLLHAQLATIRTCGYAVDREENTEGIVCFAMAVPLHSPAVDAISLSVPAARLGTESEERIVAALRGAVGQVRAARSLLAGA</sequence>
<dbReference type="InterPro" id="IPR050707">
    <property type="entry name" value="HTH_MetabolicPath_Reg"/>
</dbReference>
<keyword evidence="8" id="KW-1185">Reference proteome</keyword>
<dbReference type="SUPFAM" id="SSF46785">
    <property type="entry name" value="Winged helix' DNA-binding domain"/>
    <property type="match status" value="1"/>
</dbReference>
<proteinExistence type="predicted"/>
<evidence type="ECO:0000259" key="5">
    <source>
        <dbReference type="PROSITE" id="PS51077"/>
    </source>
</evidence>
<dbReference type="InterPro" id="IPR014757">
    <property type="entry name" value="Tscrpt_reg_IclR_C"/>
</dbReference>
<dbReference type="InterPro" id="IPR005471">
    <property type="entry name" value="Tscrpt_reg_IclR_N"/>
</dbReference>
<feature type="domain" description="IclR-ED" evidence="6">
    <location>
        <begin position="123"/>
        <end position="308"/>
    </location>
</feature>
<dbReference type="PANTHER" id="PTHR30136">
    <property type="entry name" value="HELIX-TURN-HELIX TRANSCRIPTIONAL REGULATOR, ICLR FAMILY"/>
    <property type="match status" value="1"/>
</dbReference>
<evidence type="ECO:0000256" key="2">
    <source>
        <dbReference type="ARBA" id="ARBA00023125"/>
    </source>
</evidence>
<gene>
    <name evidence="7" type="ORF">I0C86_01830</name>
</gene>
<keyword evidence="1" id="KW-0805">Transcription regulation</keyword>
<dbReference type="SUPFAM" id="SSF55781">
    <property type="entry name" value="GAF domain-like"/>
    <property type="match status" value="1"/>
</dbReference>
<dbReference type="PROSITE" id="PS51078">
    <property type="entry name" value="ICLR_ED"/>
    <property type="match status" value="1"/>
</dbReference>
<evidence type="ECO:0000256" key="1">
    <source>
        <dbReference type="ARBA" id="ARBA00023015"/>
    </source>
</evidence>
<dbReference type="InterPro" id="IPR029016">
    <property type="entry name" value="GAF-like_dom_sf"/>
</dbReference>
<feature type="region of interest" description="Disordered" evidence="4">
    <location>
        <begin position="1"/>
        <end position="43"/>
    </location>
</feature>
<evidence type="ECO:0000256" key="4">
    <source>
        <dbReference type="SAM" id="MobiDB-lite"/>
    </source>
</evidence>
<evidence type="ECO:0000313" key="7">
    <source>
        <dbReference type="EMBL" id="MBF9127742.1"/>
    </source>
</evidence>
<dbReference type="RefSeq" id="WP_196199416.1">
    <property type="nucleotide sequence ID" value="NZ_JADPUN010000039.1"/>
</dbReference>
<dbReference type="Gene3D" id="1.10.10.10">
    <property type="entry name" value="Winged helix-like DNA-binding domain superfamily/Winged helix DNA-binding domain"/>
    <property type="match status" value="1"/>
</dbReference>
<comment type="caution">
    <text evidence="7">The sequence shown here is derived from an EMBL/GenBank/DDBJ whole genome shotgun (WGS) entry which is preliminary data.</text>
</comment>
<evidence type="ECO:0000313" key="8">
    <source>
        <dbReference type="Proteomes" id="UP000638560"/>
    </source>
</evidence>
<dbReference type="Gene3D" id="3.30.450.40">
    <property type="match status" value="1"/>
</dbReference>
<dbReference type="SMART" id="SM00346">
    <property type="entry name" value="HTH_ICLR"/>
    <property type="match status" value="1"/>
</dbReference>
<protein>
    <submittedName>
        <fullName evidence="7">IclR family transcriptional regulator</fullName>
    </submittedName>
</protein>
<organism evidence="7 8">
    <name type="scientific">Plantactinospora alkalitolerans</name>
    <dbReference type="NCBI Taxonomy" id="2789879"/>
    <lineage>
        <taxon>Bacteria</taxon>
        <taxon>Bacillati</taxon>
        <taxon>Actinomycetota</taxon>
        <taxon>Actinomycetes</taxon>
        <taxon>Micromonosporales</taxon>
        <taxon>Micromonosporaceae</taxon>
        <taxon>Plantactinospora</taxon>
    </lineage>
</organism>
<evidence type="ECO:0000256" key="3">
    <source>
        <dbReference type="ARBA" id="ARBA00023163"/>
    </source>
</evidence>
<keyword evidence="3" id="KW-0804">Transcription</keyword>
<evidence type="ECO:0000259" key="6">
    <source>
        <dbReference type="PROSITE" id="PS51078"/>
    </source>
</evidence>
<reference evidence="7 8" key="1">
    <citation type="submission" date="2020-11" db="EMBL/GenBank/DDBJ databases">
        <title>A novel isolate from a Black sea contaminated sediment with potential to produce alkanes: Plantactinospora alkalitolerans sp. nov.</title>
        <authorList>
            <person name="Carro L."/>
            <person name="Veyisoglu A."/>
            <person name="Guven K."/>
            <person name="Schumann P."/>
            <person name="Klenk H.-P."/>
            <person name="Sahin N."/>
        </authorList>
    </citation>
    <scope>NUCLEOTIDE SEQUENCE [LARGE SCALE GENOMIC DNA]</scope>
    <source>
        <strain evidence="7 8">S1510</strain>
    </source>
</reference>
<feature type="domain" description="HTH iclR-type" evidence="5">
    <location>
        <begin position="60"/>
        <end position="122"/>
    </location>
</feature>
<accession>A0ABS0GNI1</accession>
<dbReference type="InterPro" id="IPR036390">
    <property type="entry name" value="WH_DNA-bd_sf"/>
</dbReference>
<dbReference type="Pfam" id="PF09339">
    <property type="entry name" value="HTH_IclR"/>
    <property type="match status" value="1"/>
</dbReference>
<dbReference type="PROSITE" id="PS51077">
    <property type="entry name" value="HTH_ICLR"/>
    <property type="match status" value="1"/>
</dbReference>